<gene>
    <name evidence="5" type="ORF">PS9374_00826</name>
</gene>
<reference evidence="5 6" key="1">
    <citation type="journal article" date="2016" name="Genome Announc.">
        <title>Draft Genome Sequence of Planomonospora sphaerica JCM9374, a Rare Actinomycete.</title>
        <authorList>
            <person name="Dohra H."/>
            <person name="Suzuki T."/>
            <person name="Inoue Y."/>
            <person name="Kodani S."/>
        </authorList>
    </citation>
    <scope>NUCLEOTIDE SEQUENCE [LARGE SCALE GENOMIC DNA]</scope>
    <source>
        <strain evidence="5 6">JCM 9374</strain>
    </source>
</reference>
<dbReference type="InterPro" id="IPR036388">
    <property type="entry name" value="WH-like_DNA-bd_sf"/>
</dbReference>
<keyword evidence="3" id="KW-0804">Transcription</keyword>
<keyword evidence="1" id="KW-0805">Transcription regulation</keyword>
<dbReference type="SMART" id="SM00866">
    <property type="entry name" value="UTRA"/>
    <property type="match status" value="1"/>
</dbReference>
<protein>
    <submittedName>
        <fullName evidence="5">GntR family transcriptional regulator</fullName>
    </submittedName>
</protein>
<evidence type="ECO:0000313" key="6">
    <source>
        <dbReference type="Proteomes" id="UP000077701"/>
    </source>
</evidence>
<dbReference type="OrthoDB" id="3182938at2"/>
<reference evidence="6" key="2">
    <citation type="submission" date="2016-04" db="EMBL/GenBank/DDBJ databases">
        <title>Planomonospora sphaerica JCM9374 whole genome shotgun sequence.</title>
        <authorList>
            <person name="Suzuki T."/>
            <person name="Dohra H."/>
            <person name="Kodani S."/>
        </authorList>
    </citation>
    <scope>NUCLEOTIDE SEQUENCE [LARGE SCALE GENOMIC DNA]</scope>
    <source>
        <strain evidence="6">JCM 9374</strain>
    </source>
</reference>
<feature type="domain" description="HTH gntR-type" evidence="4">
    <location>
        <begin position="10"/>
        <end position="78"/>
    </location>
</feature>
<evidence type="ECO:0000259" key="4">
    <source>
        <dbReference type="PROSITE" id="PS50949"/>
    </source>
</evidence>
<dbReference type="FunFam" id="1.10.10.10:FF:000079">
    <property type="entry name" value="GntR family transcriptional regulator"/>
    <property type="match status" value="1"/>
</dbReference>
<dbReference type="GO" id="GO:0045892">
    <property type="term" value="P:negative regulation of DNA-templated transcription"/>
    <property type="evidence" value="ECO:0007669"/>
    <property type="project" value="TreeGrafter"/>
</dbReference>
<dbReference type="InterPro" id="IPR028978">
    <property type="entry name" value="Chorismate_lyase_/UTRA_dom_sf"/>
</dbReference>
<dbReference type="SMART" id="SM00345">
    <property type="entry name" value="HTH_GNTR"/>
    <property type="match status" value="1"/>
</dbReference>
<dbReference type="PRINTS" id="PR00035">
    <property type="entry name" value="HTHGNTR"/>
</dbReference>
<dbReference type="SUPFAM" id="SSF46785">
    <property type="entry name" value="Winged helix' DNA-binding domain"/>
    <property type="match status" value="1"/>
</dbReference>
<dbReference type="PANTHER" id="PTHR44846:SF1">
    <property type="entry name" value="MANNOSYL-D-GLYCERATE TRANSPORT_METABOLISM SYSTEM REPRESSOR MNGR-RELATED"/>
    <property type="match status" value="1"/>
</dbReference>
<dbReference type="PROSITE" id="PS50949">
    <property type="entry name" value="HTH_GNTR"/>
    <property type="match status" value="1"/>
</dbReference>
<evidence type="ECO:0000256" key="2">
    <source>
        <dbReference type="ARBA" id="ARBA00023125"/>
    </source>
</evidence>
<dbReference type="Pfam" id="PF00392">
    <property type="entry name" value="GntR"/>
    <property type="match status" value="1"/>
</dbReference>
<accession>A0A161LB24</accession>
<dbReference type="InterPro" id="IPR000524">
    <property type="entry name" value="Tscrpt_reg_HTH_GntR"/>
</dbReference>
<dbReference type="GO" id="GO:0003700">
    <property type="term" value="F:DNA-binding transcription factor activity"/>
    <property type="evidence" value="ECO:0007669"/>
    <property type="project" value="InterPro"/>
</dbReference>
<comment type="caution">
    <text evidence="5">The sequence shown here is derived from an EMBL/GenBank/DDBJ whole genome shotgun (WGS) entry which is preliminary data.</text>
</comment>
<dbReference type="SUPFAM" id="SSF64288">
    <property type="entry name" value="Chorismate lyase-like"/>
    <property type="match status" value="1"/>
</dbReference>
<keyword evidence="2" id="KW-0238">DNA-binding</keyword>
<dbReference type="AlphaFoldDB" id="A0A161LB24"/>
<organism evidence="5 6">
    <name type="scientific">Planomonospora sphaerica</name>
    <dbReference type="NCBI Taxonomy" id="161355"/>
    <lineage>
        <taxon>Bacteria</taxon>
        <taxon>Bacillati</taxon>
        <taxon>Actinomycetota</taxon>
        <taxon>Actinomycetes</taxon>
        <taxon>Streptosporangiales</taxon>
        <taxon>Streptosporangiaceae</taxon>
        <taxon>Planomonospora</taxon>
    </lineage>
</organism>
<dbReference type="PANTHER" id="PTHR44846">
    <property type="entry name" value="MANNOSYL-D-GLYCERATE TRANSPORT/METABOLISM SYSTEM REPRESSOR MNGR-RELATED"/>
    <property type="match status" value="1"/>
</dbReference>
<dbReference type="GO" id="GO:0003677">
    <property type="term" value="F:DNA binding"/>
    <property type="evidence" value="ECO:0007669"/>
    <property type="project" value="UniProtKB-KW"/>
</dbReference>
<proteinExistence type="predicted"/>
<dbReference type="InterPro" id="IPR050679">
    <property type="entry name" value="Bact_HTH_transcr_reg"/>
</dbReference>
<evidence type="ECO:0000256" key="3">
    <source>
        <dbReference type="ARBA" id="ARBA00023163"/>
    </source>
</evidence>
<evidence type="ECO:0000313" key="5">
    <source>
        <dbReference type="EMBL" id="GAT65194.1"/>
    </source>
</evidence>
<name>A0A161LB24_9ACTN</name>
<dbReference type="STRING" id="161355.PS9374_00826"/>
<dbReference type="EMBL" id="BDCX01000002">
    <property type="protein sequence ID" value="GAT65194.1"/>
    <property type="molecule type" value="Genomic_DNA"/>
</dbReference>
<keyword evidence="6" id="KW-1185">Reference proteome</keyword>
<dbReference type="InterPro" id="IPR036390">
    <property type="entry name" value="WH_DNA-bd_sf"/>
</dbReference>
<dbReference type="Gene3D" id="1.10.10.10">
    <property type="entry name" value="Winged helix-like DNA-binding domain superfamily/Winged helix DNA-binding domain"/>
    <property type="match status" value="1"/>
</dbReference>
<dbReference type="InterPro" id="IPR011663">
    <property type="entry name" value="UTRA"/>
</dbReference>
<evidence type="ECO:0000256" key="1">
    <source>
        <dbReference type="ARBA" id="ARBA00023015"/>
    </source>
</evidence>
<dbReference type="RefSeq" id="WP_068894581.1">
    <property type="nucleotide sequence ID" value="NZ_BDCX01000002.1"/>
</dbReference>
<dbReference type="Proteomes" id="UP000077701">
    <property type="component" value="Unassembled WGS sequence"/>
</dbReference>
<dbReference type="CDD" id="cd07377">
    <property type="entry name" value="WHTH_GntR"/>
    <property type="match status" value="1"/>
</dbReference>
<sequence>MAQIDPDSPIPKYFQLREILLDLIDSHELAIGTAIPSERELCQRFGLSRMTVRQAVDHLVSEGRLQRVAGKGTFVARPKIEMPLRLTSFSDEMRARGMEPGSRDLDRRVVRASAHLARELGIQAGDEVHFIERLRTAAGEPMCIERAHIPVSLAPDLAAHDLTGRSLYALLETRYGLMLDAGELTIDAGIADPGDADLLKLPRGGAVLLLQRRSFAGGVCAELGVSTYRADRYQLRTVLETPARRA</sequence>
<dbReference type="Gene3D" id="3.40.1410.10">
    <property type="entry name" value="Chorismate lyase-like"/>
    <property type="match status" value="1"/>
</dbReference>
<dbReference type="Pfam" id="PF07702">
    <property type="entry name" value="UTRA"/>
    <property type="match status" value="1"/>
</dbReference>